<dbReference type="GO" id="GO:0016757">
    <property type="term" value="F:glycosyltransferase activity"/>
    <property type="evidence" value="ECO:0007669"/>
    <property type="project" value="UniProtKB-KW"/>
</dbReference>
<sequence>MKYVQINARSYDWAYSIMFARHRELTQSGHESWVFWARGAHEQDDHMVKIAAIPEVCLDALETRLDGKPGFHSQGITRRLLHQLNQIDPDVVHMYSLLGYYINVEMLFAWLLQHRCKVIWTLHDCWAITGHCIHFHDAGCGQWEDGCGFTAPCPIQDAYPETFRKGMEKWNYEQKKRIFTSLPADRMTLVVPSEWLKRYVDRSFLSKYETIVVPHVADSTVFKPTQSGFREAHKVGDRFMVLGVASKWAERKGLPIFLKLADILDRDKYVVVLVGLRRGQLREARGRVVGLPRINDQRELAKIYSAADVLVNPSTEETFGMNVAEAIACGTRAIVMRGSACAEVADNLIETIPDARAIAREIEKLRIERDSSCSDASIQPGTSA</sequence>
<name>A0A414NEF0_9ACTN</name>
<feature type="domain" description="Glycosyltransferase subfamily 4-like N-terminal" evidence="3">
    <location>
        <begin position="23"/>
        <end position="202"/>
    </location>
</feature>
<dbReference type="InterPro" id="IPR028098">
    <property type="entry name" value="Glyco_trans_4-like_N"/>
</dbReference>
<dbReference type="Pfam" id="PF13692">
    <property type="entry name" value="Glyco_trans_1_4"/>
    <property type="match status" value="1"/>
</dbReference>
<gene>
    <name evidence="4" type="ORF">DW682_00050</name>
</gene>
<dbReference type="PANTHER" id="PTHR46401">
    <property type="entry name" value="GLYCOSYLTRANSFERASE WBBK-RELATED"/>
    <property type="match status" value="1"/>
</dbReference>
<dbReference type="Proteomes" id="UP000283983">
    <property type="component" value="Unassembled WGS sequence"/>
</dbReference>
<evidence type="ECO:0000313" key="5">
    <source>
        <dbReference type="Proteomes" id="UP000283983"/>
    </source>
</evidence>
<protein>
    <submittedName>
        <fullName evidence="4">Glycosyltransferase</fullName>
    </submittedName>
</protein>
<dbReference type="AlphaFoldDB" id="A0A414NEF0"/>
<comment type="caution">
    <text evidence="4">The sequence shown here is derived from an EMBL/GenBank/DDBJ whole genome shotgun (WGS) entry which is preliminary data.</text>
</comment>
<dbReference type="SUPFAM" id="SSF53756">
    <property type="entry name" value="UDP-Glycosyltransferase/glycogen phosphorylase"/>
    <property type="match status" value="1"/>
</dbReference>
<reference evidence="4 5" key="1">
    <citation type="submission" date="2018-08" db="EMBL/GenBank/DDBJ databases">
        <title>A genome reference for cultivated species of the human gut microbiota.</title>
        <authorList>
            <person name="Zou Y."/>
            <person name="Xue W."/>
            <person name="Luo G."/>
        </authorList>
    </citation>
    <scope>NUCLEOTIDE SEQUENCE [LARGE SCALE GENOMIC DNA]</scope>
    <source>
        <strain evidence="4 5">AM25-33</strain>
    </source>
</reference>
<proteinExistence type="predicted"/>
<dbReference type="InParanoid" id="A0A414NEF0"/>
<evidence type="ECO:0000259" key="3">
    <source>
        <dbReference type="Pfam" id="PF13439"/>
    </source>
</evidence>
<evidence type="ECO:0000256" key="1">
    <source>
        <dbReference type="ARBA" id="ARBA00022676"/>
    </source>
</evidence>
<dbReference type="GO" id="GO:0009103">
    <property type="term" value="P:lipopolysaccharide biosynthetic process"/>
    <property type="evidence" value="ECO:0007669"/>
    <property type="project" value="TreeGrafter"/>
</dbReference>
<keyword evidence="2 4" id="KW-0808">Transferase</keyword>
<dbReference type="RefSeq" id="WP_118102308.1">
    <property type="nucleotide sequence ID" value="NZ_CABJEU010000001.1"/>
</dbReference>
<organism evidence="4 5">
    <name type="scientific">Collinsella intestinalis</name>
    <dbReference type="NCBI Taxonomy" id="147207"/>
    <lineage>
        <taxon>Bacteria</taxon>
        <taxon>Bacillati</taxon>
        <taxon>Actinomycetota</taxon>
        <taxon>Coriobacteriia</taxon>
        <taxon>Coriobacteriales</taxon>
        <taxon>Coriobacteriaceae</taxon>
        <taxon>Collinsella</taxon>
    </lineage>
</organism>
<evidence type="ECO:0000256" key="2">
    <source>
        <dbReference type="ARBA" id="ARBA00022679"/>
    </source>
</evidence>
<evidence type="ECO:0000313" key="4">
    <source>
        <dbReference type="EMBL" id="RHF38163.1"/>
    </source>
</evidence>
<accession>A0A414NEF0</accession>
<dbReference type="Gene3D" id="3.40.50.2000">
    <property type="entry name" value="Glycogen Phosphorylase B"/>
    <property type="match status" value="2"/>
</dbReference>
<dbReference type="EMBL" id="QSLJ01000001">
    <property type="protein sequence ID" value="RHF38163.1"/>
    <property type="molecule type" value="Genomic_DNA"/>
</dbReference>
<dbReference type="Pfam" id="PF13439">
    <property type="entry name" value="Glyco_transf_4"/>
    <property type="match status" value="1"/>
</dbReference>
<keyword evidence="5" id="KW-1185">Reference proteome</keyword>
<dbReference type="PANTHER" id="PTHR46401:SF2">
    <property type="entry name" value="GLYCOSYLTRANSFERASE WBBK-RELATED"/>
    <property type="match status" value="1"/>
</dbReference>
<keyword evidence="1" id="KW-0328">Glycosyltransferase</keyword>